<keyword evidence="1" id="KW-0001">2Fe-2S</keyword>
<dbReference type="PANTHER" id="PTHR30204:SF0">
    <property type="entry name" value="REDOX-SENSITIVE TRANSCRIPTIONAL ACTIVATOR SOXR"/>
    <property type="match status" value="1"/>
</dbReference>
<dbReference type="Proteomes" id="UP001589643">
    <property type="component" value="Unassembled WGS sequence"/>
</dbReference>
<evidence type="ECO:0000313" key="10">
    <source>
        <dbReference type="Proteomes" id="UP001589643"/>
    </source>
</evidence>
<dbReference type="InterPro" id="IPR015358">
    <property type="entry name" value="Tscrpt_reg_MerR_DNA-bd"/>
</dbReference>
<dbReference type="InterPro" id="IPR047057">
    <property type="entry name" value="MerR_fam"/>
</dbReference>
<keyword evidence="10" id="KW-1185">Reference proteome</keyword>
<comment type="caution">
    <text evidence="9">The sequence shown here is derived from an EMBL/GenBank/DDBJ whole genome shotgun (WGS) entry which is preliminary data.</text>
</comment>
<dbReference type="EMBL" id="JBHLHV010000001">
    <property type="protein sequence ID" value="MFB8891304.1"/>
    <property type="molecule type" value="Genomic_DNA"/>
</dbReference>
<dbReference type="InterPro" id="IPR009061">
    <property type="entry name" value="DNA-bd_dom_put_sf"/>
</dbReference>
<evidence type="ECO:0000256" key="5">
    <source>
        <dbReference type="ARBA" id="ARBA00023015"/>
    </source>
</evidence>
<dbReference type="InterPro" id="IPR000551">
    <property type="entry name" value="MerR-type_HTH_dom"/>
</dbReference>
<dbReference type="InterPro" id="IPR010211">
    <property type="entry name" value="Redox-sen_tscrpt-act_SoxR"/>
</dbReference>
<dbReference type="PROSITE" id="PS50937">
    <property type="entry name" value="HTH_MERR_2"/>
    <property type="match status" value="1"/>
</dbReference>
<gene>
    <name evidence="9" type="primary">soxR</name>
    <name evidence="9" type="ORF">AB7P39_00460</name>
</gene>
<keyword evidence="2" id="KW-0479">Metal-binding</keyword>
<dbReference type="Pfam" id="PF00376">
    <property type="entry name" value="MerR"/>
    <property type="match status" value="1"/>
</dbReference>
<dbReference type="RefSeq" id="WP_378718918.1">
    <property type="nucleotide sequence ID" value="NZ_JBHLHV010000001.1"/>
</dbReference>
<organism evidence="9 10">
    <name type="scientific">Microbacterium plantarum</name>
    <dbReference type="NCBI Taxonomy" id="1816425"/>
    <lineage>
        <taxon>Bacteria</taxon>
        <taxon>Bacillati</taxon>
        <taxon>Actinomycetota</taxon>
        <taxon>Actinomycetes</taxon>
        <taxon>Micrococcales</taxon>
        <taxon>Microbacteriaceae</taxon>
        <taxon>Microbacterium</taxon>
    </lineage>
</organism>
<sequence>MRSNDLLTIGEVSARTGVSVSALHFYERHGLITSTRSAGNQRRFSRHMLRRISLILVAKRLGIPLAEVAEAFASLPAEAEPSSEDWRRVSRAWKVRLEERRAAIESLERELVGCIGCGCLSMRSCDLLNPGDALGAEGSGPRRVAPALRHALDDDAAAPS</sequence>
<feature type="domain" description="HTH merR-type" evidence="8">
    <location>
        <begin position="6"/>
        <end position="74"/>
    </location>
</feature>
<keyword evidence="6" id="KW-0238">DNA-binding</keyword>
<protein>
    <submittedName>
        <fullName evidence="9">Redox-sensitive transcriptional activator SoxR</fullName>
    </submittedName>
</protein>
<dbReference type="SMART" id="SM00422">
    <property type="entry name" value="HTH_MERR"/>
    <property type="match status" value="1"/>
</dbReference>
<accession>A0ABV5EMW4</accession>
<evidence type="ECO:0000256" key="4">
    <source>
        <dbReference type="ARBA" id="ARBA00023014"/>
    </source>
</evidence>
<evidence type="ECO:0000256" key="2">
    <source>
        <dbReference type="ARBA" id="ARBA00022723"/>
    </source>
</evidence>
<dbReference type="Gene3D" id="1.10.1660.10">
    <property type="match status" value="1"/>
</dbReference>
<evidence type="ECO:0000256" key="1">
    <source>
        <dbReference type="ARBA" id="ARBA00022714"/>
    </source>
</evidence>
<dbReference type="PROSITE" id="PS00552">
    <property type="entry name" value="HTH_MERR_1"/>
    <property type="match status" value="1"/>
</dbReference>
<evidence type="ECO:0000259" key="8">
    <source>
        <dbReference type="PROSITE" id="PS50937"/>
    </source>
</evidence>
<proteinExistence type="predicted"/>
<evidence type="ECO:0000256" key="6">
    <source>
        <dbReference type="ARBA" id="ARBA00023125"/>
    </source>
</evidence>
<keyword evidence="4" id="KW-0411">Iron-sulfur</keyword>
<dbReference type="PANTHER" id="PTHR30204">
    <property type="entry name" value="REDOX-CYCLING DRUG-SENSING TRANSCRIPTIONAL ACTIVATOR SOXR"/>
    <property type="match status" value="1"/>
</dbReference>
<evidence type="ECO:0000256" key="3">
    <source>
        <dbReference type="ARBA" id="ARBA00023004"/>
    </source>
</evidence>
<dbReference type="Pfam" id="PF09278">
    <property type="entry name" value="MerR-DNA-bind"/>
    <property type="match status" value="1"/>
</dbReference>
<keyword evidence="3" id="KW-0408">Iron</keyword>
<reference evidence="9 10" key="1">
    <citation type="submission" date="2024-08" db="EMBL/GenBank/DDBJ databases">
        <title>Heavy metals resistant antinobacteria isolated from wastewater.</title>
        <authorList>
            <person name="Roman Ponce B."/>
            <person name="Blanco Mercado M.A."/>
            <person name="Avila Aldana I.N."/>
            <person name="Morales Arrieta S."/>
        </authorList>
    </citation>
    <scope>NUCLEOTIDE SEQUENCE [LARGE SCALE GENOMIC DNA]</scope>
    <source>
        <strain evidence="10">sma-1</strain>
    </source>
</reference>
<name>A0ABV5EMW4_9MICO</name>
<keyword evidence="7" id="KW-0804">Transcription</keyword>
<evidence type="ECO:0000256" key="7">
    <source>
        <dbReference type="ARBA" id="ARBA00023163"/>
    </source>
</evidence>
<dbReference type="SUPFAM" id="SSF46955">
    <property type="entry name" value="Putative DNA-binding domain"/>
    <property type="match status" value="1"/>
</dbReference>
<keyword evidence="5" id="KW-0805">Transcription regulation</keyword>
<dbReference type="NCBIfam" id="TIGR01950">
    <property type="entry name" value="SoxR"/>
    <property type="match status" value="1"/>
</dbReference>
<dbReference type="PRINTS" id="PR00040">
    <property type="entry name" value="HTHMERR"/>
</dbReference>
<dbReference type="CDD" id="cd01110">
    <property type="entry name" value="HTH_SoxR"/>
    <property type="match status" value="1"/>
</dbReference>
<evidence type="ECO:0000313" key="9">
    <source>
        <dbReference type="EMBL" id="MFB8891304.1"/>
    </source>
</evidence>